<dbReference type="CDD" id="cd11331">
    <property type="entry name" value="AmyAc_OligoGlu_like"/>
    <property type="match status" value="1"/>
</dbReference>
<dbReference type="InterPro" id="IPR045857">
    <property type="entry name" value="O16G_dom_2"/>
</dbReference>
<dbReference type="GO" id="GO:0016787">
    <property type="term" value="F:hydrolase activity"/>
    <property type="evidence" value="ECO:0007669"/>
    <property type="project" value="UniProtKB-KW"/>
</dbReference>
<evidence type="ECO:0000313" key="3">
    <source>
        <dbReference type="EMBL" id="GAA3716880.1"/>
    </source>
</evidence>
<protein>
    <submittedName>
        <fullName evidence="3">Alpha-amylase family glycosyl hydrolase</fullName>
    </submittedName>
</protein>
<evidence type="ECO:0000313" key="4">
    <source>
        <dbReference type="Proteomes" id="UP001500902"/>
    </source>
</evidence>
<dbReference type="InterPro" id="IPR013780">
    <property type="entry name" value="Glyco_hydro_b"/>
</dbReference>
<comment type="similarity">
    <text evidence="1">Belongs to the glycosyl hydrolase 13 family.</text>
</comment>
<dbReference type="PANTHER" id="PTHR10357">
    <property type="entry name" value="ALPHA-AMYLASE FAMILY MEMBER"/>
    <property type="match status" value="1"/>
</dbReference>
<keyword evidence="3" id="KW-0378">Hydrolase</keyword>
<organism evidence="3 4">
    <name type="scientific">Nonomuraea antimicrobica</name>
    <dbReference type="NCBI Taxonomy" id="561173"/>
    <lineage>
        <taxon>Bacteria</taxon>
        <taxon>Bacillati</taxon>
        <taxon>Actinomycetota</taxon>
        <taxon>Actinomycetes</taxon>
        <taxon>Streptosporangiales</taxon>
        <taxon>Streptosporangiaceae</taxon>
        <taxon>Nonomuraea</taxon>
    </lineage>
</organism>
<gene>
    <name evidence="3" type="ORF">GCM10022224_098200</name>
</gene>
<evidence type="ECO:0000259" key="2">
    <source>
        <dbReference type="SMART" id="SM00642"/>
    </source>
</evidence>
<sequence>MTATTWWKHGAIYHIYPRSFADSDGDGVGDLPGITAHLDYLSWLGVEAIWLSPFYRSPQRDFGYDITDHTDVDPLFGTLADFDRLLAEAHRRGLRVILDFVPNHTSIDHPWFAASRTSADDPKRDWYIWRDPAGGGPPNNWRAVTGGPAWTLDPRTGQYYLHSFLPEQPDLNWRHPEVRRAMHRVMQFWLDRGVDGFRIDMVDYLLKDEHFRDEPLDGHGTYEPALARYQLNQPGTLELLRELRDITDGCPGRVLIGEVEYRLPLPRLTGYYGNDDMLHLPINFWLLFTPWQAHDLQTFITAYDGALPGHAWPNWVLGSHDISRMATRLGRDQIRVALMLLFTLRGTPVLYYGDELGMTDVPIPPHQARDPWEGRDPARTPMPWTAGPNAGFSPPEARPWLPPGDPSVNVAAQRADPGSLLNLTRALLAQRRGHAALRNGSYQPAPAPDGVLAYRRVHPDEELLITLNLTGSTLDIPIPGKPLLSTHSGTSRLILPHEGRITMLRAAGHVSEVEQALAPAS</sequence>
<dbReference type="InterPro" id="IPR017853">
    <property type="entry name" value="GH"/>
</dbReference>
<dbReference type="RefSeq" id="WP_344896012.1">
    <property type="nucleotide sequence ID" value="NZ_BAAAZP010000236.1"/>
</dbReference>
<dbReference type="EMBL" id="BAAAZP010000236">
    <property type="protein sequence ID" value="GAA3716880.1"/>
    <property type="molecule type" value="Genomic_DNA"/>
</dbReference>
<accession>A0ABP7EDJ0</accession>
<evidence type="ECO:0000256" key="1">
    <source>
        <dbReference type="ARBA" id="ARBA00008061"/>
    </source>
</evidence>
<reference evidence="4" key="1">
    <citation type="journal article" date="2019" name="Int. J. Syst. Evol. Microbiol.">
        <title>The Global Catalogue of Microorganisms (GCM) 10K type strain sequencing project: providing services to taxonomists for standard genome sequencing and annotation.</title>
        <authorList>
            <consortium name="The Broad Institute Genomics Platform"/>
            <consortium name="The Broad Institute Genome Sequencing Center for Infectious Disease"/>
            <person name="Wu L."/>
            <person name="Ma J."/>
        </authorList>
    </citation>
    <scope>NUCLEOTIDE SEQUENCE [LARGE SCALE GENOMIC DNA]</scope>
    <source>
        <strain evidence="4">JCM 16904</strain>
    </source>
</reference>
<dbReference type="Gene3D" id="3.90.400.10">
    <property type="entry name" value="Oligo-1,6-glucosidase, Domain 2"/>
    <property type="match status" value="1"/>
</dbReference>
<dbReference type="InterPro" id="IPR006047">
    <property type="entry name" value="GH13_cat_dom"/>
</dbReference>
<dbReference type="SMART" id="SM00642">
    <property type="entry name" value="Aamy"/>
    <property type="match status" value="1"/>
</dbReference>
<proteinExistence type="inferred from homology"/>
<name>A0ABP7EDJ0_9ACTN</name>
<dbReference type="Pfam" id="PF00128">
    <property type="entry name" value="Alpha-amylase"/>
    <property type="match status" value="1"/>
</dbReference>
<dbReference type="Proteomes" id="UP001500902">
    <property type="component" value="Unassembled WGS sequence"/>
</dbReference>
<dbReference type="SUPFAM" id="SSF51445">
    <property type="entry name" value="(Trans)glycosidases"/>
    <property type="match status" value="1"/>
</dbReference>
<feature type="domain" description="Glycosyl hydrolase family 13 catalytic" evidence="2">
    <location>
        <begin position="14"/>
        <end position="379"/>
    </location>
</feature>
<dbReference type="SUPFAM" id="SSF51011">
    <property type="entry name" value="Glycosyl hydrolase domain"/>
    <property type="match status" value="1"/>
</dbReference>
<comment type="caution">
    <text evidence="3">The sequence shown here is derived from an EMBL/GenBank/DDBJ whole genome shotgun (WGS) entry which is preliminary data.</text>
</comment>
<dbReference type="Gene3D" id="2.60.40.1180">
    <property type="entry name" value="Golgi alpha-mannosidase II"/>
    <property type="match status" value="1"/>
</dbReference>
<dbReference type="Gene3D" id="3.20.20.80">
    <property type="entry name" value="Glycosidases"/>
    <property type="match status" value="2"/>
</dbReference>
<keyword evidence="4" id="KW-1185">Reference proteome</keyword>
<dbReference type="PANTHER" id="PTHR10357:SF179">
    <property type="entry name" value="NEUTRAL AND BASIC AMINO ACID TRANSPORT PROTEIN RBAT"/>
    <property type="match status" value="1"/>
</dbReference>